<dbReference type="EMBL" id="QTSX02006224">
    <property type="protein sequence ID" value="KAJ9055865.1"/>
    <property type="molecule type" value="Genomic_DNA"/>
</dbReference>
<dbReference type="Proteomes" id="UP001165960">
    <property type="component" value="Unassembled WGS sequence"/>
</dbReference>
<keyword evidence="2" id="KW-1185">Reference proteome</keyword>
<organism evidence="1 2">
    <name type="scientific">Entomophthora muscae</name>
    <dbReference type="NCBI Taxonomy" id="34485"/>
    <lineage>
        <taxon>Eukaryota</taxon>
        <taxon>Fungi</taxon>
        <taxon>Fungi incertae sedis</taxon>
        <taxon>Zoopagomycota</taxon>
        <taxon>Entomophthoromycotina</taxon>
        <taxon>Entomophthoromycetes</taxon>
        <taxon>Entomophthorales</taxon>
        <taxon>Entomophthoraceae</taxon>
        <taxon>Entomophthora</taxon>
    </lineage>
</organism>
<reference evidence="1" key="1">
    <citation type="submission" date="2022-04" db="EMBL/GenBank/DDBJ databases">
        <title>Genome of the entomopathogenic fungus Entomophthora muscae.</title>
        <authorList>
            <person name="Elya C."/>
            <person name="Lovett B.R."/>
            <person name="Lee E."/>
            <person name="Macias A.M."/>
            <person name="Hajek A.E."/>
            <person name="De Bivort B.L."/>
            <person name="Kasson M.T."/>
            <person name="De Fine Licht H.H."/>
            <person name="Stajich J.E."/>
        </authorList>
    </citation>
    <scope>NUCLEOTIDE SEQUENCE</scope>
    <source>
        <strain evidence="1">Berkeley</strain>
    </source>
</reference>
<accession>A0ACC2S0P6</accession>
<sequence>KLCGDSSAALEATLAQTDSLLYDIQDVIGEINSSASAFAFIISGTSIISGVSVPSVSIPSVSVSISSVSVCSSPLAAGELPPHRKTRPQRYLGGR</sequence>
<protein>
    <submittedName>
        <fullName evidence="1">Uncharacterized protein</fullName>
    </submittedName>
</protein>
<gene>
    <name evidence="1" type="ORF">DSO57_1038885</name>
</gene>
<proteinExistence type="predicted"/>
<name>A0ACC2S0P6_9FUNG</name>
<feature type="non-terminal residue" evidence="1">
    <location>
        <position position="1"/>
    </location>
</feature>
<evidence type="ECO:0000313" key="1">
    <source>
        <dbReference type="EMBL" id="KAJ9055865.1"/>
    </source>
</evidence>
<evidence type="ECO:0000313" key="2">
    <source>
        <dbReference type="Proteomes" id="UP001165960"/>
    </source>
</evidence>
<comment type="caution">
    <text evidence="1">The sequence shown here is derived from an EMBL/GenBank/DDBJ whole genome shotgun (WGS) entry which is preliminary data.</text>
</comment>